<dbReference type="KEGG" id="dog:HP555_06280"/>
<reference evidence="3 4" key="1">
    <citation type="submission" date="2020-05" db="EMBL/GenBank/DDBJ databases">
        <title>Complete genome of Desulfobulbus oligotrophicus.</title>
        <authorList>
            <person name="Podar M."/>
        </authorList>
    </citation>
    <scope>NUCLEOTIDE SEQUENCE [LARGE SCALE GENOMIC DNA]</scope>
    <source>
        <strain evidence="3 4">Prop6</strain>
    </source>
</reference>
<feature type="domain" description="DDH" evidence="1">
    <location>
        <begin position="18"/>
        <end position="165"/>
    </location>
</feature>
<keyword evidence="4" id="KW-1185">Reference proteome</keyword>
<feature type="domain" description="DHHA1" evidence="2">
    <location>
        <begin position="257"/>
        <end position="319"/>
    </location>
</feature>
<dbReference type="InterPro" id="IPR038763">
    <property type="entry name" value="DHH_sf"/>
</dbReference>
<dbReference type="InterPro" id="IPR003156">
    <property type="entry name" value="DHHA1_dom"/>
</dbReference>
<organism evidence="3 4">
    <name type="scientific">Desulfobulbus oligotrophicus</name>
    <dbReference type="NCBI Taxonomy" id="1909699"/>
    <lineage>
        <taxon>Bacteria</taxon>
        <taxon>Pseudomonadati</taxon>
        <taxon>Thermodesulfobacteriota</taxon>
        <taxon>Desulfobulbia</taxon>
        <taxon>Desulfobulbales</taxon>
        <taxon>Desulfobulbaceae</taxon>
        <taxon>Desulfobulbus</taxon>
    </lineage>
</organism>
<proteinExistence type="predicted"/>
<dbReference type="Pfam" id="PF02272">
    <property type="entry name" value="DHHA1"/>
    <property type="match status" value="1"/>
</dbReference>
<evidence type="ECO:0000259" key="1">
    <source>
        <dbReference type="Pfam" id="PF01368"/>
    </source>
</evidence>
<protein>
    <submittedName>
        <fullName evidence="3">Bifunctional oligoribonuclease/PAP phosphatase NrnA</fullName>
    </submittedName>
</protein>
<dbReference type="AlphaFoldDB" id="A0A7T5VCY5"/>
<name>A0A7T5VCY5_9BACT</name>
<dbReference type="Gene3D" id="3.10.310.30">
    <property type="match status" value="1"/>
</dbReference>
<dbReference type="SUPFAM" id="SSF64182">
    <property type="entry name" value="DHH phosphoesterases"/>
    <property type="match status" value="1"/>
</dbReference>
<dbReference type="GO" id="GO:0003676">
    <property type="term" value="F:nucleic acid binding"/>
    <property type="evidence" value="ECO:0007669"/>
    <property type="project" value="InterPro"/>
</dbReference>
<accession>A0A7T5VCY5</accession>
<evidence type="ECO:0000313" key="4">
    <source>
        <dbReference type="Proteomes" id="UP000596092"/>
    </source>
</evidence>
<evidence type="ECO:0000259" key="2">
    <source>
        <dbReference type="Pfam" id="PF02272"/>
    </source>
</evidence>
<dbReference type="Gene3D" id="3.90.1640.10">
    <property type="entry name" value="inorganic pyrophosphatase (n-terminal core)"/>
    <property type="match status" value="1"/>
</dbReference>
<dbReference type="EMBL" id="CP054140">
    <property type="protein sequence ID" value="QQG65501.1"/>
    <property type="molecule type" value="Genomic_DNA"/>
</dbReference>
<dbReference type="RefSeq" id="WP_199264322.1">
    <property type="nucleotide sequence ID" value="NZ_CP054140.1"/>
</dbReference>
<sequence length="330" mass="36865">MNSPDPTVLATIRSKGHILLATHFNPDGDALGSLLGAADILQSMGKRVFCYLEEPISPLYRFLPGAGQIQTDMNRVREFVDYAQDDFLTLCLDCGDVQRLGRHYEELSSFRPLMVIDHHRGNKGFGDGFWVEAHRSSTAEMVYDLAKALGIEVSSRASECLFAAISTDTGSFRYESTSSHTFRVVSDLVSRGVKPEHVANNLYDNYTLGRLQLMQEVLATLEMYERDRIAIIRVTQHMLDRTFTTMEDTEYFINLPRAVSSVRVAVFLKEVEPLHVSVSLRAKGKCDVASVARRFGGGGHRNASGFRMQGQGVEAVRDLLLPVLREELQA</sequence>
<dbReference type="Pfam" id="PF01368">
    <property type="entry name" value="DHH"/>
    <property type="match status" value="1"/>
</dbReference>
<dbReference type="InterPro" id="IPR001667">
    <property type="entry name" value="DDH_dom"/>
</dbReference>
<dbReference type="Proteomes" id="UP000596092">
    <property type="component" value="Chromosome"/>
</dbReference>
<dbReference type="PANTHER" id="PTHR47618">
    <property type="entry name" value="BIFUNCTIONAL OLIGORIBONUCLEASE AND PAP PHOSPHATASE NRNA"/>
    <property type="match status" value="1"/>
</dbReference>
<gene>
    <name evidence="3" type="ORF">HP555_06280</name>
</gene>
<evidence type="ECO:0000313" key="3">
    <source>
        <dbReference type="EMBL" id="QQG65501.1"/>
    </source>
</evidence>
<dbReference type="PANTHER" id="PTHR47618:SF1">
    <property type="entry name" value="BIFUNCTIONAL OLIGORIBONUCLEASE AND PAP PHOSPHATASE NRNA"/>
    <property type="match status" value="1"/>
</dbReference>
<dbReference type="InterPro" id="IPR051319">
    <property type="entry name" value="Oligoribo/pAp-PDE_c-di-AMP_PDE"/>
</dbReference>